<dbReference type="GO" id="GO:0050515">
    <property type="term" value="F:4-(cytidine 5'-diphospho)-2-C-methyl-D-erythritol kinase activity"/>
    <property type="evidence" value="ECO:0007669"/>
    <property type="project" value="UniProtKB-UniRule"/>
</dbReference>
<name>A0A1N7QBT1_9PROT</name>
<dbReference type="GO" id="GO:0019288">
    <property type="term" value="P:isopentenyl diphosphate biosynthetic process, methylerythritol 4-phosphate pathway"/>
    <property type="evidence" value="ECO:0007669"/>
    <property type="project" value="UniProtKB-UniRule"/>
</dbReference>
<evidence type="ECO:0000256" key="11">
    <source>
        <dbReference type="SAM" id="MobiDB-lite"/>
    </source>
</evidence>
<dbReference type="InterPro" id="IPR014721">
    <property type="entry name" value="Ribsml_uS5_D2-typ_fold_subgr"/>
</dbReference>
<evidence type="ECO:0000256" key="9">
    <source>
        <dbReference type="ARBA" id="ARBA00032554"/>
    </source>
</evidence>
<evidence type="ECO:0000256" key="10">
    <source>
        <dbReference type="HAMAP-Rule" id="MF_00061"/>
    </source>
</evidence>
<dbReference type="PANTHER" id="PTHR43527">
    <property type="entry name" value="4-DIPHOSPHOCYTIDYL-2-C-METHYL-D-ERYTHRITOL KINASE, CHLOROPLASTIC"/>
    <property type="match status" value="1"/>
</dbReference>
<accession>A0A1N7QBT1</accession>
<feature type="domain" description="GHMP kinase C-terminal" evidence="13">
    <location>
        <begin position="233"/>
        <end position="298"/>
    </location>
</feature>
<feature type="active site" evidence="10">
    <location>
        <position position="36"/>
    </location>
</feature>
<evidence type="ECO:0000256" key="4">
    <source>
        <dbReference type="ARBA" id="ARBA00022679"/>
    </source>
</evidence>
<dbReference type="InterPro" id="IPR036554">
    <property type="entry name" value="GHMP_kinase_C_sf"/>
</dbReference>
<feature type="region of interest" description="Disordered" evidence="11">
    <location>
        <begin position="1"/>
        <end position="21"/>
    </location>
</feature>
<dbReference type="PIRSF" id="PIRSF010376">
    <property type="entry name" value="IspE"/>
    <property type="match status" value="1"/>
</dbReference>
<dbReference type="EMBL" id="FTOA01000013">
    <property type="protein sequence ID" value="SIT20007.1"/>
    <property type="molecule type" value="Genomic_DNA"/>
</dbReference>
<dbReference type="NCBIfam" id="TIGR00154">
    <property type="entry name" value="ispE"/>
    <property type="match status" value="1"/>
</dbReference>
<feature type="binding site" evidence="10">
    <location>
        <begin position="123"/>
        <end position="133"/>
    </location>
    <ligand>
        <name>ATP</name>
        <dbReference type="ChEBI" id="CHEBI:30616"/>
    </ligand>
</feature>
<evidence type="ECO:0000256" key="5">
    <source>
        <dbReference type="ARBA" id="ARBA00022741"/>
    </source>
</evidence>
<comment type="function">
    <text evidence="10">Catalyzes the phosphorylation of the position 2 hydroxy group of 4-diphosphocytidyl-2C-methyl-D-erythritol.</text>
</comment>
<dbReference type="NCBIfam" id="NF011202">
    <property type="entry name" value="PRK14608.1"/>
    <property type="match status" value="1"/>
</dbReference>
<evidence type="ECO:0000256" key="8">
    <source>
        <dbReference type="ARBA" id="ARBA00023229"/>
    </source>
</evidence>
<keyword evidence="8 10" id="KW-0414">Isoprene biosynthesis</keyword>
<dbReference type="InterPro" id="IPR020568">
    <property type="entry name" value="Ribosomal_Su5_D2-typ_SF"/>
</dbReference>
<dbReference type="HAMAP" id="MF_00061">
    <property type="entry name" value="IspE"/>
    <property type="match status" value="1"/>
</dbReference>
<comment type="similarity">
    <text evidence="1 10">Belongs to the GHMP kinase family. IspE subfamily.</text>
</comment>
<evidence type="ECO:0000256" key="3">
    <source>
        <dbReference type="ARBA" id="ARBA00017473"/>
    </source>
</evidence>
<organism evidence="14 15">
    <name type="scientific">Insolitispirillum peregrinum</name>
    <dbReference type="NCBI Taxonomy" id="80876"/>
    <lineage>
        <taxon>Bacteria</taxon>
        <taxon>Pseudomonadati</taxon>
        <taxon>Pseudomonadota</taxon>
        <taxon>Alphaproteobacteria</taxon>
        <taxon>Rhodospirillales</taxon>
        <taxon>Novispirillaceae</taxon>
        <taxon>Insolitispirillum</taxon>
    </lineage>
</organism>
<evidence type="ECO:0000256" key="6">
    <source>
        <dbReference type="ARBA" id="ARBA00022777"/>
    </source>
</evidence>
<evidence type="ECO:0000256" key="7">
    <source>
        <dbReference type="ARBA" id="ARBA00022840"/>
    </source>
</evidence>
<feature type="domain" description="GHMP kinase N-terminal" evidence="12">
    <location>
        <begin position="95"/>
        <end position="172"/>
    </location>
</feature>
<dbReference type="STRING" id="80876.SAMN05421779_11346"/>
<evidence type="ECO:0000259" key="13">
    <source>
        <dbReference type="Pfam" id="PF08544"/>
    </source>
</evidence>
<dbReference type="GO" id="GO:0005524">
    <property type="term" value="F:ATP binding"/>
    <property type="evidence" value="ECO:0007669"/>
    <property type="project" value="UniProtKB-UniRule"/>
</dbReference>
<evidence type="ECO:0000313" key="14">
    <source>
        <dbReference type="EMBL" id="SIT20007.1"/>
    </source>
</evidence>
<evidence type="ECO:0000256" key="2">
    <source>
        <dbReference type="ARBA" id="ARBA00012052"/>
    </source>
</evidence>
<dbReference type="SUPFAM" id="SSF55060">
    <property type="entry name" value="GHMP Kinase, C-terminal domain"/>
    <property type="match status" value="1"/>
</dbReference>
<gene>
    <name evidence="10" type="primary">ispE</name>
    <name evidence="14" type="ORF">SAMN05421779_11346</name>
</gene>
<keyword evidence="6 10" id="KW-0418">Kinase</keyword>
<dbReference type="Proteomes" id="UP000185678">
    <property type="component" value="Unassembled WGS sequence"/>
</dbReference>
<protein>
    <recommendedName>
        <fullName evidence="3 10">4-diphosphocytidyl-2-C-methyl-D-erythritol kinase</fullName>
        <shortName evidence="10">CMK</shortName>
        <ecNumber evidence="2 10">2.7.1.148</ecNumber>
    </recommendedName>
    <alternativeName>
        <fullName evidence="9 10">4-(cytidine-5'-diphospho)-2-C-methyl-D-erythritol kinase</fullName>
    </alternativeName>
</protein>
<dbReference type="Gene3D" id="3.30.70.890">
    <property type="entry name" value="GHMP kinase, C-terminal domain"/>
    <property type="match status" value="1"/>
</dbReference>
<evidence type="ECO:0000259" key="12">
    <source>
        <dbReference type="Pfam" id="PF00288"/>
    </source>
</evidence>
<dbReference type="InterPro" id="IPR004424">
    <property type="entry name" value="IspE"/>
</dbReference>
<reference evidence="14 15" key="1">
    <citation type="submission" date="2017-01" db="EMBL/GenBank/DDBJ databases">
        <authorList>
            <person name="Mah S.A."/>
            <person name="Swanson W.J."/>
            <person name="Moy G.W."/>
            <person name="Vacquier V.D."/>
        </authorList>
    </citation>
    <scope>NUCLEOTIDE SEQUENCE [LARGE SCALE GENOMIC DNA]</scope>
    <source>
        <strain evidence="14 15">DSM 11589</strain>
    </source>
</reference>
<keyword evidence="7 10" id="KW-0067">ATP-binding</keyword>
<dbReference type="InterPro" id="IPR006204">
    <property type="entry name" value="GHMP_kinase_N_dom"/>
</dbReference>
<dbReference type="Pfam" id="PF08544">
    <property type="entry name" value="GHMP_kinases_C"/>
    <property type="match status" value="1"/>
</dbReference>
<dbReference type="AlphaFoldDB" id="A0A1N7QBT1"/>
<proteinExistence type="inferred from homology"/>
<dbReference type="Pfam" id="PF00288">
    <property type="entry name" value="GHMP_kinases_N"/>
    <property type="match status" value="1"/>
</dbReference>
<comment type="catalytic activity">
    <reaction evidence="10">
        <text>4-CDP-2-C-methyl-D-erythritol + ATP = 4-CDP-2-C-methyl-D-erythritol 2-phosphate + ADP + H(+)</text>
        <dbReference type="Rhea" id="RHEA:18437"/>
        <dbReference type="ChEBI" id="CHEBI:15378"/>
        <dbReference type="ChEBI" id="CHEBI:30616"/>
        <dbReference type="ChEBI" id="CHEBI:57823"/>
        <dbReference type="ChEBI" id="CHEBI:57919"/>
        <dbReference type="ChEBI" id="CHEBI:456216"/>
        <dbReference type="EC" id="2.7.1.148"/>
    </reaction>
</comment>
<comment type="pathway">
    <text evidence="10">Isoprenoid biosynthesis; isopentenyl diphosphate biosynthesis via DXP pathway; isopentenyl diphosphate from 1-deoxy-D-xylulose 5-phosphate: step 3/6.</text>
</comment>
<feature type="active site" evidence="10">
    <location>
        <position position="165"/>
    </location>
</feature>
<dbReference type="Gene3D" id="3.30.230.10">
    <property type="match status" value="1"/>
</dbReference>
<keyword evidence="15" id="KW-1185">Reference proteome</keyword>
<dbReference type="InterPro" id="IPR013750">
    <property type="entry name" value="GHMP_kinase_C_dom"/>
</dbReference>
<dbReference type="OrthoDB" id="9809438at2"/>
<evidence type="ECO:0000313" key="15">
    <source>
        <dbReference type="Proteomes" id="UP000185678"/>
    </source>
</evidence>
<dbReference type="PANTHER" id="PTHR43527:SF2">
    <property type="entry name" value="4-DIPHOSPHOCYTIDYL-2-C-METHYL-D-ERYTHRITOL KINASE, CHLOROPLASTIC"/>
    <property type="match status" value="1"/>
</dbReference>
<sequence length="328" mass="34342">MEQTLTRPASGATQQDKGGSSATFVDGTVRVAAPAKVNLTLHVTGRRDDGYHLLHSLVVFAGLFDRVILEPADRLSLEVVGPNASALAGVPTDDNIVLRAAWALAAATGSRKGARITLHKMLPVAAGIGGGSTDAAAALHGLMRLWDVRLPTDRLLQLAGGLGADVPVCLRGRPTEMSGVGEILREPPPLPAAWLLLVNPGVPLSTPQVFKARSGDFGKDMPLSEAPRDAAALASALAVRRNDLTAAAISLVPEIGRVLATMAALPGCLLSRMSGSGATCWGLFTTEYECRAAARALRLESPGWWMEPAPLLGAFDPFELAEGQPFIR</sequence>
<dbReference type="GO" id="GO:0016114">
    <property type="term" value="P:terpenoid biosynthetic process"/>
    <property type="evidence" value="ECO:0007669"/>
    <property type="project" value="UniProtKB-UniRule"/>
</dbReference>
<dbReference type="EC" id="2.7.1.148" evidence="2 10"/>
<dbReference type="UniPathway" id="UPA00056">
    <property type="reaction ID" value="UER00094"/>
</dbReference>
<keyword evidence="4 10" id="KW-0808">Transferase</keyword>
<evidence type="ECO:0000256" key="1">
    <source>
        <dbReference type="ARBA" id="ARBA00009684"/>
    </source>
</evidence>
<keyword evidence="5 10" id="KW-0547">Nucleotide-binding</keyword>
<dbReference type="SUPFAM" id="SSF54211">
    <property type="entry name" value="Ribosomal protein S5 domain 2-like"/>
    <property type="match status" value="1"/>
</dbReference>